<feature type="region of interest" description="Disordered" evidence="6">
    <location>
        <begin position="1151"/>
        <end position="1213"/>
    </location>
</feature>
<feature type="region of interest" description="Disordered" evidence="6">
    <location>
        <begin position="1227"/>
        <end position="1256"/>
    </location>
</feature>
<evidence type="ECO:0000259" key="7">
    <source>
        <dbReference type="PROSITE" id="PS50014"/>
    </source>
</evidence>
<dbReference type="GO" id="GO:0051123">
    <property type="term" value="P:RNA polymerase II preinitiation complex assembly"/>
    <property type="evidence" value="ECO:0007669"/>
    <property type="project" value="TreeGrafter"/>
</dbReference>
<comment type="similarity">
    <text evidence="2">Belongs to the TAF1 family.</text>
</comment>
<gene>
    <name evidence="8" type="ORF">cand_010700</name>
</gene>
<feature type="region of interest" description="Disordered" evidence="6">
    <location>
        <begin position="277"/>
        <end position="299"/>
    </location>
</feature>
<keyword evidence="3 5" id="KW-0103">Bromodomain</keyword>
<evidence type="ECO:0000313" key="8">
    <source>
        <dbReference type="EMBL" id="OII76312.1"/>
    </source>
</evidence>
<dbReference type="PROSITE" id="PS00633">
    <property type="entry name" value="BROMODOMAIN_1"/>
    <property type="match status" value="1"/>
</dbReference>
<dbReference type="EMBL" id="LRBS01000067">
    <property type="protein sequence ID" value="OII76312.1"/>
    <property type="molecule type" value="Genomic_DNA"/>
</dbReference>
<reference evidence="8 9" key="1">
    <citation type="submission" date="2016-10" db="EMBL/GenBank/DDBJ databases">
        <title>Reductive evolution of mitochondrial metabolism and differential evolution of invasion-related proteins in Cryptosporidium.</title>
        <authorList>
            <person name="Liu S."/>
            <person name="Roellig D.M."/>
            <person name="Guo Y."/>
            <person name="Li N."/>
            <person name="Frace M.A."/>
            <person name="Tang K."/>
            <person name="Zhang L."/>
            <person name="Feng Y."/>
            <person name="Xiao L."/>
        </authorList>
    </citation>
    <scope>NUCLEOTIDE SEQUENCE [LARGE SCALE GENOMIC DNA]</scope>
    <source>
        <strain evidence="8">30847</strain>
    </source>
</reference>
<dbReference type="PANTHER" id="PTHR13900:SF0">
    <property type="entry name" value="TRANSCRIPTION INITIATION FACTOR TFIID SUBUNIT 1"/>
    <property type="match status" value="1"/>
</dbReference>
<feature type="region of interest" description="Disordered" evidence="6">
    <location>
        <begin position="841"/>
        <end position="877"/>
    </location>
</feature>
<dbReference type="GO" id="GO:0005669">
    <property type="term" value="C:transcription factor TFIID complex"/>
    <property type="evidence" value="ECO:0007669"/>
    <property type="project" value="InterPro"/>
</dbReference>
<organism evidence="8 9">
    <name type="scientific">Cryptosporidium andersoni</name>
    <dbReference type="NCBI Taxonomy" id="117008"/>
    <lineage>
        <taxon>Eukaryota</taxon>
        <taxon>Sar</taxon>
        <taxon>Alveolata</taxon>
        <taxon>Apicomplexa</taxon>
        <taxon>Conoidasida</taxon>
        <taxon>Coccidia</taxon>
        <taxon>Eucoccidiorida</taxon>
        <taxon>Eimeriorina</taxon>
        <taxon>Cryptosporidiidae</taxon>
        <taxon>Cryptosporidium</taxon>
    </lineage>
</organism>
<evidence type="ECO:0000256" key="6">
    <source>
        <dbReference type="SAM" id="MobiDB-lite"/>
    </source>
</evidence>
<dbReference type="SUPFAM" id="SSF47370">
    <property type="entry name" value="Bromodomain"/>
    <property type="match status" value="1"/>
</dbReference>
<dbReference type="SMART" id="SM00297">
    <property type="entry name" value="BROMO"/>
    <property type="match status" value="1"/>
</dbReference>
<keyword evidence="4" id="KW-0539">Nucleus</keyword>
<name>A0A1J4MQ42_9CRYT</name>
<feature type="domain" description="Bromo" evidence="7">
    <location>
        <begin position="1629"/>
        <end position="1699"/>
    </location>
</feature>
<keyword evidence="9" id="KW-1185">Reference proteome</keyword>
<dbReference type="InterPro" id="IPR001487">
    <property type="entry name" value="Bromodomain"/>
</dbReference>
<feature type="compositionally biased region" description="Low complexity" evidence="6">
    <location>
        <begin position="846"/>
        <end position="877"/>
    </location>
</feature>
<dbReference type="InterPro" id="IPR022591">
    <property type="entry name" value="TAF1_HAT_dom"/>
</dbReference>
<comment type="subcellular location">
    <subcellularLocation>
        <location evidence="1">Nucleus</location>
    </subcellularLocation>
</comment>
<feature type="compositionally biased region" description="Basic and acidic residues" evidence="6">
    <location>
        <begin position="279"/>
        <end position="299"/>
    </location>
</feature>
<evidence type="ECO:0000256" key="1">
    <source>
        <dbReference type="ARBA" id="ARBA00004123"/>
    </source>
</evidence>
<accession>A0A1J4MQ42</accession>
<comment type="caution">
    <text evidence="8">The sequence shown here is derived from an EMBL/GenBank/DDBJ whole genome shotgun (WGS) entry which is preliminary data.</text>
</comment>
<protein>
    <submittedName>
        <fullName evidence="8">Bromodomain-containing protein</fullName>
    </submittedName>
</protein>
<dbReference type="Gene3D" id="1.20.920.10">
    <property type="entry name" value="Bromodomain-like"/>
    <property type="match status" value="1"/>
</dbReference>
<dbReference type="RefSeq" id="XP_067068158.1">
    <property type="nucleotide sequence ID" value="XM_067211309.1"/>
</dbReference>
<dbReference type="PRINTS" id="PR00503">
    <property type="entry name" value="BROMODOMAIN"/>
</dbReference>
<dbReference type="InterPro" id="IPR018359">
    <property type="entry name" value="Bromodomain_CS"/>
</dbReference>
<dbReference type="PROSITE" id="PS50014">
    <property type="entry name" value="BROMODOMAIN_2"/>
    <property type="match status" value="1"/>
</dbReference>
<dbReference type="Proteomes" id="UP000186804">
    <property type="component" value="Unassembled WGS sequence"/>
</dbReference>
<feature type="compositionally biased region" description="Low complexity" evidence="6">
    <location>
        <begin position="1227"/>
        <end position="1249"/>
    </location>
</feature>
<dbReference type="GO" id="GO:0004402">
    <property type="term" value="F:histone acetyltransferase activity"/>
    <property type="evidence" value="ECO:0007669"/>
    <property type="project" value="InterPro"/>
</dbReference>
<dbReference type="GO" id="GO:0017025">
    <property type="term" value="F:TBP-class protein binding"/>
    <property type="evidence" value="ECO:0007669"/>
    <property type="project" value="InterPro"/>
</dbReference>
<dbReference type="GeneID" id="92365255"/>
<dbReference type="Pfam" id="PF12157">
    <property type="entry name" value="DUF3591"/>
    <property type="match status" value="2"/>
</dbReference>
<dbReference type="PANTHER" id="PTHR13900">
    <property type="entry name" value="TRANSCRIPTION INITIATION FACTOR TFIID"/>
    <property type="match status" value="1"/>
</dbReference>
<evidence type="ECO:0000256" key="3">
    <source>
        <dbReference type="ARBA" id="ARBA00023117"/>
    </source>
</evidence>
<evidence type="ECO:0000256" key="5">
    <source>
        <dbReference type="PROSITE-ProRule" id="PRU00035"/>
    </source>
</evidence>
<sequence length="1730" mass="197757">MDINKDDSNFPSIEILSVGNIYSDILDINLHNTSSSDEFSDEERGKFSVTLRNKEIVVKLPIDIDDEPTESFESKVEESNKPKNSKGYQNIQEFTVNNSKLQREYWDEEDICDEHVEVNKVLDILVQTPKEVISEKDEWNYWGDIDSYQVINSSKTVGVGNVIIDNDDSDDEYEDDLDFDVLGNDKNNRDKLIKYGENNLLSSLSDFNFNILDSCLYLDTRDKGLNYLKKCINEFPTLENDINVGLNNDISNYTNESQNMNDEQTSNLDRNIKIQNSKSSEKPLNKAQQDRQRRQKMKKIDKQKRLELAILGMNPLEYEDTANTNDTNMDNNTSMILNINKAMSQSTLFSDMPKDLTKIVNTSSGIYFLSLRQFTHFFPKLFDRVDEKEIKNFLIDAFNNRHKDNENTLSKYPTNYNSIDGCLSGFKSWISFLCRPDIKSRNSTSIYELWKYEKRQYHERRIMVGNNNEFDEKSKRHVPNIDSLHTPLAWSFYGIRGYLSPIDGVRFHRFDFRNNIYNAFFSKPNNSNYFAIWNNFINNNLYNSTEVNNSELSGPWYVYPVFGGKYLYNSNSQLLHRYLQRQKESKDTLPCINSSVCFISPEDLSLTHQTPIALLEYVEQYPLLMNNLGMAARINRFIKSDTSDSDKFESILNLAGPLGSIHIVEDNKNNKGSNNTQQYPKLFGVEYPINKDESVAILETGLFNAPIFYHPKKYNEKTDNKNYSQNDMFLTDFLLIRQSITNTSSLSNFKCRLFLRPLSGDCLTCVYSVGQEEPLLEVPCIDSKTYIDLRRDHLRAIALRKSKEGGRDSIDNIRQLCQNLFRGVFDPNVIQKILLSCKETRDSNTNNSTLGVSASSSSSNVGVTSISNTGPSNSALSSSQSSFQIKQLSENKLREIITPELICALDSAVAGDLKLKQIGIRSLRHFGKIPIVVSELDQMEGIAKKYADIARIKAKDIYKNKTVNEGGVSTDSNHLASNLLRLINELSTGIINSNGRRLTPIARYIEEALLLSPWNITQEYIQVIKNQNGQFSIRGIGDPSGGRGEGINLIRRGLIDSTMESRSQKSNNKNEDLRKLSMDQLRQRLLQYGFDEDAIAPLPRWDRVALVRHFSLSGEPINTSNSTNSKQVSQALSSDDYINAIIEVLRNQKNALDPDNPVMTDDSSYSNDDEETQSCNGNNENKLSDLHTVEFETEGNKTLGREDTTSDGNEDDIEDLDLEETFISSLVNTNNTNNESNYNINNSRINQSNKKAVRSSKLYEQLYGTGKLPTNEREDEEEEKDLADFRKMIAGEDDDINKQIHGTSEHMKVNSVNSIYSSKENHLNNELEYIPRLAWIRVRRNMTSWEYEDEKVVYIYGEENIKYFQQWRKLRMHYKREERRQLNPTGIPGVLGRASRTCRRCGQIGHIASNPMCPLYEGNKTSSTSRYQNAINQSKKKGIILPLMQPGKSTIIDEESTIANLLGMGFSQTATNECRQLVMLDSLLPTVRAGKRGRPPSSQLAINDLKVGINNQISSINGFSSINNPNLNLSLQSTNYEDPNDNSLHFSRLSARQRRKMMDNDERYSNISGADVSTTNKSQHSLNIMGSIAVSDVSVDTSLVGSGPMINSYSEALDEFCISLQRIINGTKTLHHYSHVFWNRVSERIAPNYYNIVKKPIWLQLMINKCKKREYHSRKEFQEDVLQLVENCKLYNGPNHPLVTVAMFIQNNLLQKIDEIQGIERIEAYLMMRR</sequence>
<dbReference type="InterPro" id="IPR040240">
    <property type="entry name" value="TAF1"/>
</dbReference>
<evidence type="ECO:0000313" key="9">
    <source>
        <dbReference type="Proteomes" id="UP000186804"/>
    </source>
</evidence>
<evidence type="ECO:0000256" key="2">
    <source>
        <dbReference type="ARBA" id="ARBA00009064"/>
    </source>
</evidence>
<dbReference type="VEuPathDB" id="CryptoDB:cand_010700"/>
<dbReference type="Pfam" id="PF00439">
    <property type="entry name" value="Bromodomain"/>
    <property type="match status" value="1"/>
</dbReference>
<proteinExistence type="inferred from homology"/>
<evidence type="ECO:0000256" key="4">
    <source>
        <dbReference type="ARBA" id="ARBA00023242"/>
    </source>
</evidence>
<dbReference type="CDD" id="cd04369">
    <property type="entry name" value="Bromodomain"/>
    <property type="match status" value="1"/>
</dbReference>
<dbReference type="GO" id="GO:0016251">
    <property type="term" value="F:RNA polymerase II general transcription initiation factor activity"/>
    <property type="evidence" value="ECO:0007669"/>
    <property type="project" value="InterPro"/>
</dbReference>
<dbReference type="OrthoDB" id="21449at2759"/>
<dbReference type="InterPro" id="IPR036427">
    <property type="entry name" value="Bromodomain-like_sf"/>
</dbReference>